<accession>A0A9X6ST97</accession>
<protein>
    <submittedName>
        <fullName evidence="2">Uncharacterized protein</fullName>
    </submittedName>
</protein>
<name>A0A9X6ST97_BACCE</name>
<dbReference type="EMBL" id="NVMX01000151">
    <property type="protein sequence ID" value="PDZ94629.1"/>
    <property type="molecule type" value="Genomic_DNA"/>
</dbReference>
<evidence type="ECO:0000313" key="2">
    <source>
        <dbReference type="EMBL" id="PDZ94629.1"/>
    </source>
</evidence>
<keyword evidence="1" id="KW-0175">Coiled coil</keyword>
<evidence type="ECO:0000256" key="1">
    <source>
        <dbReference type="SAM" id="Coils"/>
    </source>
</evidence>
<dbReference type="Proteomes" id="UP000219922">
    <property type="component" value="Unassembled WGS sequence"/>
</dbReference>
<gene>
    <name evidence="2" type="ORF">CON36_32825</name>
</gene>
<evidence type="ECO:0000313" key="3">
    <source>
        <dbReference type="Proteomes" id="UP000219922"/>
    </source>
</evidence>
<proteinExistence type="predicted"/>
<comment type="caution">
    <text evidence="2">The sequence shown here is derived from an EMBL/GenBank/DDBJ whole genome shotgun (WGS) entry which is preliminary data.</text>
</comment>
<sequence>MEEKILLYAKKYVQGQIVRIEIDLSLDIYGEEPTKKLKEKLLEWKSELKEINQKIAHSENM</sequence>
<reference evidence="2 3" key="1">
    <citation type="submission" date="2017-09" db="EMBL/GenBank/DDBJ databases">
        <title>Large-scale bioinformatics analysis of Bacillus genomes uncovers conserved roles of natural products in bacterial physiology.</title>
        <authorList>
            <consortium name="Agbiome Team Llc"/>
            <person name="Bleich R.M."/>
            <person name="Grubbs K.J."/>
            <person name="Santa Maria K.C."/>
            <person name="Allen S.E."/>
            <person name="Farag S."/>
            <person name="Shank E.A."/>
            <person name="Bowers A."/>
        </authorList>
    </citation>
    <scope>NUCLEOTIDE SEQUENCE [LARGE SCALE GENOMIC DNA]</scope>
    <source>
        <strain evidence="2 3">AFS092789</strain>
    </source>
</reference>
<dbReference type="RefSeq" id="WP_098006852.1">
    <property type="nucleotide sequence ID" value="NZ_NVMX01000151.1"/>
</dbReference>
<organism evidence="2 3">
    <name type="scientific">Bacillus cereus</name>
    <dbReference type="NCBI Taxonomy" id="1396"/>
    <lineage>
        <taxon>Bacteria</taxon>
        <taxon>Bacillati</taxon>
        <taxon>Bacillota</taxon>
        <taxon>Bacilli</taxon>
        <taxon>Bacillales</taxon>
        <taxon>Bacillaceae</taxon>
        <taxon>Bacillus</taxon>
        <taxon>Bacillus cereus group</taxon>
    </lineage>
</organism>
<dbReference type="AlphaFoldDB" id="A0A9X6ST97"/>
<feature type="coiled-coil region" evidence="1">
    <location>
        <begin position="34"/>
        <end position="61"/>
    </location>
</feature>